<dbReference type="Gene3D" id="1.10.1740.10">
    <property type="match status" value="1"/>
</dbReference>
<proteinExistence type="inferred from homology"/>
<evidence type="ECO:0000256" key="4">
    <source>
        <dbReference type="ARBA" id="ARBA00023125"/>
    </source>
</evidence>
<comment type="similarity">
    <text evidence="1">Belongs to the sigma-70 factor family. ECF subfamily.</text>
</comment>
<feature type="non-terminal residue" evidence="8">
    <location>
        <position position="1"/>
    </location>
</feature>
<evidence type="ECO:0000313" key="8">
    <source>
        <dbReference type="EMBL" id="SVB24650.1"/>
    </source>
</evidence>
<dbReference type="InterPro" id="IPR007627">
    <property type="entry name" value="RNA_pol_sigma70_r2"/>
</dbReference>
<feature type="domain" description="RNA polymerase sigma-70 region 4" evidence="7">
    <location>
        <begin position="87"/>
        <end position="135"/>
    </location>
</feature>
<evidence type="ECO:0000256" key="1">
    <source>
        <dbReference type="ARBA" id="ARBA00010641"/>
    </source>
</evidence>
<dbReference type="AlphaFoldDB" id="A0A382CF30"/>
<dbReference type="PANTHER" id="PTHR43133">
    <property type="entry name" value="RNA POLYMERASE ECF-TYPE SIGMA FACTO"/>
    <property type="match status" value="1"/>
</dbReference>
<evidence type="ECO:0000259" key="6">
    <source>
        <dbReference type="Pfam" id="PF04542"/>
    </source>
</evidence>
<sequence>NVSEAEDITEEVFLRLLKSISSFKFKGSPFSSWLFRIAHNLVVDYFRKNGRKQIQPLDDAVMIPDPFSPDLDHRLDVNLLMRQVNVAMEKLTDLQKEIITLRFVGQLSVRETAEAVGKNESAVKALQHAGIRNLRRGMNVAQACPKGLEGQVQ</sequence>
<dbReference type="Pfam" id="PF04545">
    <property type="entry name" value="Sigma70_r4"/>
    <property type="match status" value="1"/>
</dbReference>
<dbReference type="SUPFAM" id="SSF88659">
    <property type="entry name" value="Sigma3 and sigma4 domains of RNA polymerase sigma factors"/>
    <property type="match status" value="1"/>
</dbReference>
<dbReference type="CDD" id="cd06171">
    <property type="entry name" value="Sigma70_r4"/>
    <property type="match status" value="1"/>
</dbReference>
<dbReference type="InterPro" id="IPR013325">
    <property type="entry name" value="RNA_pol_sigma_r2"/>
</dbReference>
<dbReference type="InterPro" id="IPR036388">
    <property type="entry name" value="WH-like_DNA-bd_sf"/>
</dbReference>
<dbReference type="InterPro" id="IPR039425">
    <property type="entry name" value="RNA_pol_sigma-70-like"/>
</dbReference>
<keyword evidence="4" id="KW-0238">DNA-binding</keyword>
<dbReference type="InterPro" id="IPR013324">
    <property type="entry name" value="RNA_pol_sigma_r3/r4-like"/>
</dbReference>
<keyword evidence="2" id="KW-0805">Transcription regulation</keyword>
<keyword evidence="5" id="KW-0804">Transcription</keyword>
<reference evidence="8" key="1">
    <citation type="submission" date="2018-05" db="EMBL/GenBank/DDBJ databases">
        <authorList>
            <person name="Lanie J.A."/>
            <person name="Ng W.-L."/>
            <person name="Kazmierczak K.M."/>
            <person name="Andrzejewski T.M."/>
            <person name="Davidsen T.M."/>
            <person name="Wayne K.J."/>
            <person name="Tettelin H."/>
            <person name="Glass J.I."/>
            <person name="Rusch D."/>
            <person name="Podicherti R."/>
            <person name="Tsui H.-C.T."/>
            <person name="Winkler M.E."/>
        </authorList>
    </citation>
    <scope>NUCLEOTIDE SEQUENCE</scope>
</reference>
<keyword evidence="3" id="KW-0731">Sigma factor</keyword>
<feature type="domain" description="RNA polymerase sigma-70 region 2" evidence="6">
    <location>
        <begin position="3"/>
        <end position="51"/>
    </location>
</feature>
<dbReference type="InterPro" id="IPR014284">
    <property type="entry name" value="RNA_pol_sigma-70_dom"/>
</dbReference>
<dbReference type="GO" id="GO:0006352">
    <property type="term" value="P:DNA-templated transcription initiation"/>
    <property type="evidence" value="ECO:0007669"/>
    <property type="project" value="InterPro"/>
</dbReference>
<gene>
    <name evidence="8" type="ORF">METZ01_LOCUS177504</name>
</gene>
<name>A0A382CF30_9ZZZZ</name>
<dbReference type="GO" id="GO:0003677">
    <property type="term" value="F:DNA binding"/>
    <property type="evidence" value="ECO:0007669"/>
    <property type="project" value="UniProtKB-KW"/>
</dbReference>
<evidence type="ECO:0000256" key="5">
    <source>
        <dbReference type="ARBA" id="ARBA00023163"/>
    </source>
</evidence>
<evidence type="ECO:0008006" key="9">
    <source>
        <dbReference type="Google" id="ProtNLM"/>
    </source>
</evidence>
<dbReference type="NCBIfam" id="TIGR02937">
    <property type="entry name" value="sigma70-ECF"/>
    <property type="match status" value="1"/>
</dbReference>
<evidence type="ECO:0000259" key="7">
    <source>
        <dbReference type="Pfam" id="PF04545"/>
    </source>
</evidence>
<accession>A0A382CF30</accession>
<dbReference type="Pfam" id="PF04542">
    <property type="entry name" value="Sigma70_r2"/>
    <property type="match status" value="1"/>
</dbReference>
<dbReference type="InterPro" id="IPR007630">
    <property type="entry name" value="RNA_pol_sigma70_r4"/>
</dbReference>
<dbReference type="GO" id="GO:0016987">
    <property type="term" value="F:sigma factor activity"/>
    <property type="evidence" value="ECO:0007669"/>
    <property type="project" value="UniProtKB-KW"/>
</dbReference>
<dbReference type="Gene3D" id="1.10.10.10">
    <property type="entry name" value="Winged helix-like DNA-binding domain superfamily/Winged helix DNA-binding domain"/>
    <property type="match status" value="1"/>
</dbReference>
<organism evidence="8">
    <name type="scientific">marine metagenome</name>
    <dbReference type="NCBI Taxonomy" id="408172"/>
    <lineage>
        <taxon>unclassified sequences</taxon>
        <taxon>metagenomes</taxon>
        <taxon>ecological metagenomes</taxon>
    </lineage>
</organism>
<protein>
    <recommendedName>
        <fullName evidence="9">RNA polymerase sigma-70 region 2 domain-containing protein</fullName>
    </recommendedName>
</protein>
<dbReference type="PANTHER" id="PTHR43133:SF57">
    <property type="entry name" value="RNA POLYMERASE SIGMA-70 FACTOR"/>
    <property type="match status" value="1"/>
</dbReference>
<dbReference type="EMBL" id="UINC01034190">
    <property type="protein sequence ID" value="SVB24650.1"/>
    <property type="molecule type" value="Genomic_DNA"/>
</dbReference>
<dbReference type="SUPFAM" id="SSF88946">
    <property type="entry name" value="Sigma2 domain of RNA polymerase sigma factors"/>
    <property type="match status" value="1"/>
</dbReference>
<evidence type="ECO:0000256" key="2">
    <source>
        <dbReference type="ARBA" id="ARBA00023015"/>
    </source>
</evidence>
<evidence type="ECO:0000256" key="3">
    <source>
        <dbReference type="ARBA" id="ARBA00023082"/>
    </source>
</evidence>